<dbReference type="Proteomes" id="UP001159405">
    <property type="component" value="Unassembled WGS sequence"/>
</dbReference>
<protein>
    <submittedName>
        <fullName evidence="2">Uncharacterized protein</fullName>
    </submittedName>
</protein>
<gene>
    <name evidence="2" type="ORF">PLOB_00006372</name>
</gene>
<name>A0ABN8N8K3_9CNID</name>
<feature type="compositionally biased region" description="Acidic residues" evidence="1">
    <location>
        <begin position="35"/>
        <end position="51"/>
    </location>
</feature>
<organism evidence="2 3">
    <name type="scientific">Porites lobata</name>
    <dbReference type="NCBI Taxonomy" id="104759"/>
    <lineage>
        <taxon>Eukaryota</taxon>
        <taxon>Metazoa</taxon>
        <taxon>Cnidaria</taxon>
        <taxon>Anthozoa</taxon>
        <taxon>Hexacorallia</taxon>
        <taxon>Scleractinia</taxon>
        <taxon>Fungiina</taxon>
        <taxon>Poritidae</taxon>
        <taxon>Porites</taxon>
    </lineage>
</organism>
<proteinExistence type="predicted"/>
<evidence type="ECO:0000313" key="3">
    <source>
        <dbReference type="Proteomes" id="UP001159405"/>
    </source>
</evidence>
<reference evidence="2 3" key="1">
    <citation type="submission" date="2022-05" db="EMBL/GenBank/DDBJ databases">
        <authorList>
            <consortium name="Genoscope - CEA"/>
            <person name="William W."/>
        </authorList>
    </citation>
    <scope>NUCLEOTIDE SEQUENCE [LARGE SCALE GENOMIC DNA]</scope>
</reference>
<evidence type="ECO:0000256" key="1">
    <source>
        <dbReference type="SAM" id="MobiDB-lite"/>
    </source>
</evidence>
<accession>A0ABN8N8K3</accession>
<feature type="region of interest" description="Disordered" evidence="1">
    <location>
        <begin position="26"/>
        <end position="73"/>
    </location>
</feature>
<keyword evidence="3" id="KW-1185">Reference proteome</keyword>
<dbReference type="EMBL" id="CALNXK010000013">
    <property type="protein sequence ID" value="CAH3045365.1"/>
    <property type="molecule type" value="Genomic_DNA"/>
</dbReference>
<feature type="compositionally biased region" description="Basic residues" evidence="1">
    <location>
        <begin position="61"/>
        <end position="70"/>
    </location>
</feature>
<comment type="caution">
    <text evidence="2">The sequence shown here is derived from an EMBL/GenBank/DDBJ whole genome shotgun (WGS) entry which is preliminary data.</text>
</comment>
<sequence>MAPILEQDVFLVPCNRGKREHWLLPMVLPKKQNGEEEGEEIKEEDKSEEEDKGVKREEKRGRKKDKKYRKGGSGISLKWTTKYELLPKPTGPKLGLLFVTSELQRSSTQFMDPILTLIGLHGKRENCRAQV</sequence>
<evidence type="ECO:0000313" key="2">
    <source>
        <dbReference type="EMBL" id="CAH3045365.1"/>
    </source>
</evidence>